<dbReference type="InterPro" id="IPR013936">
    <property type="entry name" value="CRT-like"/>
</dbReference>
<proteinExistence type="inferred from homology"/>
<evidence type="ECO:0000256" key="3">
    <source>
        <dbReference type="ARBA" id="ARBA00022448"/>
    </source>
</evidence>
<evidence type="ECO:0000313" key="8">
    <source>
        <dbReference type="EMBL" id="CAD8858370.1"/>
    </source>
</evidence>
<feature type="transmembrane region" description="Helical" evidence="7">
    <location>
        <begin position="16"/>
        <end position="37"/>
    </location>
</feature>
<name>A0A7S1ALK8_NOCSC</name>
<reference evidence="8" key="1">
    <citation type="submission" date="2021-01" db="EMBL/GenBank/DDBJ databases">
        <authorList>
            <person name="Corre E."/>
            <person name="Pelletier E."/>
            <person name="Niang G."/>
            <person name="Scheremetjew M."/>
            <person name="Finn R."/>
            <person name="Kale V."/>
            <person name="Holt S."/>
            <person name="Cochrane G."/>
            <person name="Meng A."/>
            <person name="Brown T."/>
            <person name="Cohen L."/>
        </authorList>
    </citation>
    <scope>NUCLEOTIDE SEQUENCE</scope>
</reference>
<dbReference type="InterPro" id="IPR037185">
    <property type="entry name" value="EmrE-like"/>
</dbReference>
<keyword evidence="5 7" id="KW-1133">Transmembrane helix</keyword>
<evidence type="ECO:0000256" key="5">
    <source>
        <dbReference type="ARBA" id="ARBA00022989"/>
    </source>
</evidence>
<feature type="transmembrane region" description="Helical" evidence="7">
    <location>
        <begin position="181"/>
        <end position="200"/>
    </location>
</feature>
<dbReference type="PANTHER" id="PTHR13146">
    <property type="match status" value="1"/>
</dbReference>
<sequence length="352" mass="38272">MSETHGSIGSSLPSRVIGFMFIMLISGALNTLLMKFMVVQSVPTGPGAQADIFDHPYFQSLLMMIGEFLCLIVFWVSRDTTVNTENVPKHIFAVACLFDWIATTLVNMAYVLIAASVVQMTRGAVVIFTCLFSVMFLGRKQHQYHLVGVFLVFLGITLVSLSSLVSGPTSTSSAGPVHQKLLGIGLCIAAQVFQATMLVYEENIMSKYTIPPLLVVGMEGTFGILFGVVLLVAVSFLNIEHPDAALYQMTHSTPLLCAAVGSIFSIAFFNFSGVTVTKHASATARSTIDVSRTVLIWVVELAMGWNSFSKLQLLGFIVLAIGTMVYNRLIIIKSLEPKAETASIIKRRSEVP</sequence>
<evidence type="ECO:0000256" key="1">
    <source>
        <dbReference type="ARBA" id="ARBA00004141"/>
    </source>
</evidence>
<comment type="similarity">
    <text evidence="2">Belongs to the CRT-like transporter family.</text>
</comment>
<feature type="transmembrane region" description="Helical" evidence="7">
    <location>
        <begin position="212"/>
        <end position="233"/>
    </location>
</feature>
<feature type="transmembrane region" description="Helical" evidence="7">
    <location>
        <begin position="57"/>
        <end position="78"/>
    </location>
</feature>
<protein>
    <recommendedName>
        <fullName evidence="9">Sugar phosphate transporter domain-containing protein</fullName>
    </recommendedName>
</protein>
<comment type="subcellular location">
    <subcellularLocation>
        <location evidence="1">Membrane</location>
        <topology evidence="1">Multi-pass membrane protein</topology>
    </subcellularLocation>
</comment>
<dbReference type="EMBL" id="HBFQ01046005">
    <property type="protein sequence ID" value="CAD8858370.1"/>
    <property type="molecule type" value="Transcribed_RNA"/>
</dbReference>
<feature type="transmembrane region" description="Helical" evidence="7">
    <location>
        <begin position="90"/>
        <end position="113"/>
    </location>
</feature>
<dbReference type="Pfam" id="PF08627">
    <property type="entry name" value="CRT-like"/>
    <property type="match status" value="1"/>
</dbReference>
<dbReference type="PANTHER" id="PTHR13146:SF0">
    <property type="entry name" value="SOLUTE CARRIER FAMILY 35 MEMBER F6"/>
    <property type="match status" value="1"/>
</dbReference>
<feature type="transmembrane region" description="Helical" evidence="7">
    <location>
        <begin position="119"/>
        <end position="137"/>
    </location>
</feature>
<evidence type="ECO:0000256" key="7">
    <source>
        <dbReference type="SAM" id="Phobius"/>
    </source>
</evidence>
<organism evidence="8">
    <name type="scientific">Noctiluca scintillans</name>
    <name type="common">Sea sparkle</name>
    <name type="synonym">Red tide dinoflagellate</name>
    <dbReference type="NCBI Taxonomy" id="2966"/>
    <lineage>
        <taxon>Eukaryota</taxon>
        <taxon>Sar</taxon>
        <taxon>Alveolata</taxon>
        <taxon>Dinophyceae</taxon>
        <taxon>Noctilucales</taxon>
        <taxon>Noctilucaceae</taxon>
        <taxon>Noctiluca</taxon>
    </lineage>
</organism>
<keyword evidence="3" id="KW-0813">Transport</keyword>
<evidence type="ECO:0000256" key="4">
    <source>
        <dbReference type="ARBA" id="ARBA00022692"/>
    </source>
</evidence>
<keyword evidence="4 7" id="KW-0812">Transmembrane</keyword>
<accession>A0A7S1ALK8</accession>
<keyword evidence="6 7" id="KW-0472">Membrane</keyword>
<dbReference type="GO" id="GO:0016020">
    <property type="term" value="C:membrane"/>
    <property type="evidence" value="ECO:0007669"/>
    <property type="project" value="UniProtKB-SubCell"/>
</dbReference>
<evidence type="ECO:0008006" key="9">
    <source>
        <dbReference type="Google" id="ProtNLM"/>
    </source>
</evidence>
<feature type="transmembrane region" description="Helical" evidence="7">
    <location>
        <begin position="144"/>
        <end position="161"/>
    </location>
</feature>
<dbReference type="AlphaFoldDB" id="A0A7S1ALK8"/>
<feature type="transmembrane region" description="Helical" evidence="7">
    <location>
        <begin position="253"/>
        <end position="276"/>
    </location>
</feature>
<evidence type="ECO:0000256" key="6">
    <source>
        <dbReference type="ARBA" id="ARBA00023136"/>
    </source>
</evidence>
<dbReference type="SUPFAM" id="SSF103481">
    <property type="entry name" value="Multidrug resistance efflux transporter EmrE"/>
    <property type="match status" value="1"/>
</dbReference>
<gene>
    <name evidence="8" type="ORF">NSCI0253_LOCUS32724</name>
</gene>
<evidence type="ECO:0000256" key="2">
    <source>
        <dbReference type="ARBA" id="ARBA00006690"/>
    </source>
</evidence>
<feature type="transmembrane region" description="Helical" evidence="7">
    <location>
        <begin position="311"/>
        <end position="331"/>
    </location>
</feature>